<name>K1WNS9_TRIAC</name>
<protein>
    <submittedName>
        <fullName evidence="4">Charged multivesicular body protein 5</fullName>
    </submittedName>
</protein>
<comment type="caution">
    <text evidence="4">The sequence shown here is derived from an EMBL/GenBank/DDBJ whole genome shotgun (WGS) entry which is preliminary data.</text>
</comment>
<dbReference type="PANTHER" id="PTHR22761">
    <property type="entry name" value="CHARGED MULTIVESICULAR BODY PROTEIN"/>
    <property type="match status" value="1"/>
</dbReference>
<dbReference type="GO" id="GO:0006900">
    <property type="term" value="P:vesicle budding from membrane"/>
    <property type="evidence" value="ECO:0007669"/>
    <property type="project" value="TreeGrafter"/>
</dbReference>
<keyword evidence="2" id="KW-0175">Coiled coil</keyword>
<gene>
    <name evidence="4" type="ORF">A1Q2_02909</name>
</gene>
<dbReference type="InterPro" id="IPR005024">
    <property type="entry name" value="Snf7_fam"/>
</dbReference>
<dbReference type="AlphaFoldDB" id="K1WNS9"/>
<dbReference type="Gene3D" id="6.10.250.1710">
    <property type="match status" value="1"/>
</dbReference>
<dbReference type="STRING" id="1220162.K1WNS9"/>
<proteinExistence type="inferred from homology"/>
<dbReference type="Pfam" id="PF03357">
    <property type="entry name" value="Snf7"/>
    <property type="match status" value="1"/>
</dbReference>
<reference evidence="4 5" key="1">
    <citation type="journal article" date="2012" name="Eukaryot. Cell">
        <title>Genome sequence of the Trichosporon asahii environmental strain CBS 8904.</title>
        <authorList>
            <person name="Yang R.Y."/>
            <person name="Li H.T."/>
            <person name="Zhu H."/>
            <person name="Zhou G.P."/>
            <person name="Wang M."/>
            <person name="Wang L."/>
        </authorList>
    </citation>
    <scope>NUCLEOTIDE SEQUENCE [LARGE SCALE GENOMIC DNA]</scope>
    <source>
        <strain evidence="4 5">CBS 8904</strain>
    </source>
</reference>
<keyword evidence="5" id="KW-1185">Reference proteome</keyword>
<evidence type="ECO:0000313" key="5">
    <source>
        <dbReference type="Proteomes" id="UP000006757"/>
    </source>
</evidence>
<dbReference type="HOGENOM" id="CLU_079409_1_0_1"/>
<organism evidence="4 5">
    <name type="scientific">Trichosporon asahii var. asahii (strain CBS 8904)</name>
    <name type="common">Yeast</name>
    <dbReference type="NCBI Taxonomy" id="1220162"/>
    <lineage>
        <taxon>Eukaryota</taxon>
        <taxon>Fungi</taxon>
        <taxon>Dikarya</taxon>
        <taxon>Basidiomycota</taxon>
        <taxon>Agaricomycotina</taxon>
        <taxon>Tremellomycetes</taxon>
        <taxon>Trichosporonales</taxon>
        <taxon>Trichosporonaceae</taxon>
        <taxon>Trichosporon</taxon>
    </lineage>
</organism>
<dbReference type="OrthoDB" id="3973241at2759"/>
<dbReference type="GO" id="GO:0005771">
    <property type="term" value="C:multivesicular body"/>
    <property type="evidence" value="ECO:0007669"/>
    <property type="project" value="TreeGrafter"/>
</dbReference>
<dbReference type="InParanoid" id="K1WNS9"/>
<evidence type="ECO:0000256" key="2">
    <source>
        <dbReference type="ARBA" id="ARBA00023054"/>
    </source>
</evidence>
<feature type="region of interest" description="Disordered" evidence="3">
    <location>
        <begin position="138"/>
        <end position="162"/>
    </location>
</feature>
<accession>K1WNS9</accession>
<dbReference type="PANTHER" id="PTHR22761:SF12">
    <property type="entry name" value="CHARGED MULTIVESICULAR BODY PROTEIN 5"/>
    <property type="match status" value="1"/>
</dbReference>
<sequence length="181" mass="20096">MTPAYMIAAFSLRSPAHSAQHHEQGKLITEGPKLTADIRDEQVEAEAEPQQTFNMEQAAMTTENLKNTMTTVDAMRVANKEMKKQYKGIDIDKIESIHYDMEDLIEQANEIQESLGRSYGVPEEIDEDDLQAELDALGLDDDIGETEAPSYLQDSTALPDFVDAAPVEEEAPKQPAAEIAR</sequence>
<dbReference type="Proteomes" id="UP000006757">
    <property type="component" value="Unassembled WGS sequence"/>
</dbReference>
<evidence type="ECO:0000256" key="1">
    <source>
        <dbReference type="ARBA" id="ARBA00006190"/>
    </source>
</evidence>
<dbReference type="eggNOG" id="KOG1655">
    <property type="taxonomic scope" value="Eukaryota"/>
</dbReference>
<comment type="similarity">
    <text evidence="1">Belongs to the SNF7 family.</text>
</comment>
<dbReference type="FunCoup" id="K1WNS9">
    <property type="interactions" value="238"/>
</dbReference>
<dbReference type="EMBL" id="AMBO01000277">
    <property type="protein sequence ID" value="EKD02679.1"/>
    <property type="molecule type" value="Genomic_DNA"/>
</dbReference>
<evidence type="ECO:0000313" key="4">
    <source>
        <dbReference type="EMBL" id="EKD02679.1"/>
    </source>
</evidence>
<dbReference type="GO" id="GO:0032511">
    <property type="term" value="P:late endosome to vacuole transport via multivesicular body sorting pathway"/>
    <property type="evidence" value="ECO:0007669"/>
    <property type="project" value="TreeGrafter"/>
</dbReference>
<evidence type="ECO:0000256" key="3">
    <source>
        <dbReference type="SAM" id="MobiDB-lite"/>
    </source>
</evidence>